<gene>
    <name evidence="1" type="ORF">TCAL_15398</name>
</gene>
<dbReference type="AlphaFoldDB" id="A0A553PL51"/>
<evidence type="ECO:0000313" key="1">
    <source>
        <dbReference type="EMBL" id="TRY78406.1"/>
    </source>
</evidence>
<organism evidence="1 2">
    <name type="scientific">Tigriopus californicus</name>
    <name type="common">Marine copepod</name>
    <dbReference type="NCBI Taxonomy" id="6832"/>
    <lineage>
        <taxon>Eukaryota</taxon>
        <taxon>Metazoa</taxon>
        <taxon>Ecdysozoa</taxon>
        <taxon>Arthropoda</taxon>
        <taxon>Crustacea</taxon>
        <taxon>Multicrustacea</taxon>
        <taxon>Hexanauplia</taxon>
        <taxon>Copepoda</taxon>
        <taxon>Harpacticoida</taxon>
        <taxon>Harpacticidae</taxon>
        <taxon>Tigriopus</taxon>
    </lineage>
</organism>
<dbReference type="EMBL" id="VCGU01000003">
    <property type="protein sequence ID" value="TRY78406.1"/>
    <property type="molecule type" value="Genomic_DNA"/>
</dbReference>
<sequence>MFAVSLEALQFVRGSRKDDDDSPSSSCPTFSTTKLARVHNSRRRVQIHAKTSTATMGNVSRPMEFEPNAKCTDPLYTGQFCQHYILFGYCQNQGMCIPSQPEGSNFH</sequence>
<protein>
    <submittedName>
        <fullName evidence="1">Uncharacterized protein</fullName>
    </submittedName>
</protein>
<dbReference type="Proteomes" id="UP000318571">
    <property type="component" value="Chromosome 11"/>
</dbReference>
<accession>A0A553PL51</accession>
<proteinExistence type="predicted"/>
<reference evidence="1 2" key="1">
    <citation type="journal article" date="2018" name="Nat. Ecol. Evol.">
        <title>Genomic signatures of mitonuclear coevolution across populations of Tigriopus californicus.</title>
        <authorList>
            <person name="Barreto F.S."/>
            <person name="Watson E.T."/>
            <person name="Lima T.G."/>
            <person name="Willett C.S."/>
            <person name="Edmands S."/>
            <person name="Li W."/>
            <person name="Burton R.S."/>
        </authorList>
    </citation>
    <scope>NUCLEOTIDE SEQUENCE [LARGE SCALE GENOMIC DNA]</scope>
    <source>
        <strain evidence="1 2">San Diego</strain>
    </source>
</reference>
<evidence type="ECO:0000313" key="2">
    <source>
        <dbReference type="Proteomes" id="UP000318571"/>
    </source>
</evidence>
<comment type="caution">
    <text evidence="1">The sequence shown here is derived from an EMBL/GenBank/DDBJ whole genome shotgun (WGS) entry which is preliminary data.</text>
</comment>
<name>A0A553PL51_TIGCA</name>
<keyword evidence="2" id="KW-1185">Reference proteome</keyword>